<dbReference type="GO" id="GO:0005737">
    <property type="term" value="C:cytoplasm"/>
    <property type="evidence" value="ECO:0007669"/>
    <property type="project" value="TreeGrafter"/>
</dbReference>
<keyword evidence="1" id="KW-0456">Lyase</keyword>
<dbReference type="EMBL" id="QEXO01000002">
    <property type="protein sequence ID" value="PWE15038.1"/>
    <property type="molecule type" value="Genomic_DNA"/>
</dbReference>
<evidence type="ECO:0000313" key="4">
    <source>
        <dbReference type="Proteomes" id="UP000245216"/>
    </source>
</evidence>
<reference evidence="3 4" key="1">
    <citation type="submission" date="2018-05" db="EMBL/GenBank/DDBJ databases">
        <title>Genome Sequence of an Efficient Indole-Degrading Bacterium, Alcaligenes sp.YBY.</title>
        <authorList>
            <person name="Yang B."/>
        </authorList>
    </citation>
    <scope>NUCLEOTIDE SEQUENCE [LARGE SCALE GENOMIC DNA]</scope>
    <source>
        <strain evidence="3 4">YBY</strain>
    </source>
</reference>
<reference evidence="3 4" key="2">
    <citation type="submission" date="2018-05" db="EMBL/GenBank/DDBJ databases">
        <authorList>
            <person name="Lanie J.A."/>
            <person name="Ng W.-L."/>
            <person name="Kazmierczak K.M."/>
            <person name="Andrzejewski T.M."/>
            <person name="Davidsen T.M."/>
            <person name="Wayne K.J."/>
            <person name="Tettelin H."/>
            <person name="Glass J.I."/>
            <person name="Rusch D."/>
            <person name="Podicherti R."/>
            <person name="Tsui H.-C.T."/>
            <person name="Winkler M.E."/>
        </authorList>
    </citation>
    <scope>NUCLEOTIDE SEQUENCE [LARGE SCALE GENOMIC DNA]</scope>
    <source>
        <strain evidence="3 4">YBY</strain>
    </source>
</reference>
<dbReference type="SUPFAM" id="SSF56529">
    <property type="entry name" value="FAH"/>
    <property type="match status" value="1"/>
</dbReference>
<evidence type="ECO:0000313" key="3">
    <source>
        <dbReference type="EMBL" id="PWE15038.1"/>
    </source>
</evidence>
<dbReference type="PANTHER" id="PTHR30143:SF0">
    <property type="entry name" value="2-KETO-4-PENTENOATE HYDRATASE"/>
    <property type="match status" value="1"/>
</dbReference>
<dbReference type="InterPro" id="IPR011234">
    <property type="entry name" value="Fumarylacetoacetase-like_C"/>
</dbReference>
<comment type="caution">
    <text evidence="3">The sequence shown here is derived from an EMBL/GenBank/DDBJ whole genome shotgun (WGS) entry which is preliminary data.</text>
</comment>
<dbReference type="GO" id="GO:0008684">
    <property type="term" value="F:2-oxopent-4-enoate hydratase activity"/>
    <property type="evidence" value="ECO:0007669"/>
    <property type="project" value="TreeGrafter"/>
</dbReference>
<dbReference type="Proteomes" id="UP000245216">
    <property type="component" value="Unassembled WGS sequence"/>
</dbReference>
<dbReference type="RefSeq" id="WP_109089014.1">
    <property type="nucleotide sequence ID" value="NZ_QEXO01000002.1"/>
</dbReference>
<organism evidence="3 4">
    <name type="scientific">Alcaligenes faecalis</name>
    <dbReference type="NCBI Taxonomy" id="511"/>
    <lineage>
        <taxon>Bacteria</taxon>
        <taxon>Pseudomonadati</taxon>
        <taxon>Pseudomonadota</taxon>
        <taxon>Betaproteobacteria</taxon>
        <taxon>Burkholderiales</taxon>
        <taxon>Alcaligenaceae</taxon>
        <taxon>Alcaligenes</taxon>
    </lineage>
</organism>
<dbReference type="Gene3D" id="3.90.850.10">
    <property type="entry name" value="Fumarylacetoacetase-like, C-terminal domain"/>
    <property type="match status" value="1"/>
</dbReference>
<protein>
    <submittedName>
        <fullName evidence="3">2-oxopent-4-enoate hydratase</fullName>
    </submittedName>
</protein>
<dbReference type="AlphaFoldDB" id="A0A2U2BLZ5"/>
<evidence type="ECO:0000259" key="2">
    <source>
        <dbReference type="Pfam" id="PF01557"/>
    </source>
</evidence>
<sequence length="256" mass="27477">MNAPLQSGCLATAQRLLQARQENRPIEDWPESLRPVSFDQAYRVQAAQMETLGPIGGWKVGAANSVAPPTCAPLPQRFRYASPDIPAGKDLSLRGIEVEIGLILGQDLPPSQAPYSMQQIWQAISQVCVAVEIVESRFAQRDAVGRLSTLADLASHGALVHQAQGIAAQDMTLLQPEWARLQVGQQALLQGPNQNPAGELTRLLIWLANQGSHHLSGLQKGQVIITGTCLPMLYAAPGDRIQAAIQGIGALDFICA</sequence>
<dbReference type="STRING" id="511.UZ73_08985"/>
<feature type="domain" description="Fumarylacetoacetase-like C-terminal" evidence="2">
    <location>
        <begin position="96"/>
        <end position="251"/>
    </location>
</feature>
<dbReference type="InterPro" id="IPR050772">
    <property type="entry name" value="Hydratase-Decarb/MhpD_sf"/>
</dbReference>
<dbReference type="PANTHER" id="PTHR30143">
    <property type="entry name" value="ACID HYDRATASE"/>
    <property type="match status" value="1"/>
</dbReference>
<dbReference type="Pfam" id="PF01557">
    <property type="entry name" value="FAA_hydrolase"/>
    <property type="match status" value="1"/>
</dbReference>
<proteinExistence type="predicted"/>
<accession>A0A2U2BLZ5</accession>
<dbReference type="InterPro" id="IPR036663">
    <property type="entry name" value="Fumarylacetoacetase_C_sf"/>
</dbReference>
<evidence type="ECO:0000256" key="1">
    <source>
        <dbReference type="ARBA" id="ARBA00023239"/>
    </source>
</evidence>
<gene>
    <name evidence="3" type="ORF">DF183_10200</name>
</gene>
<name>A0A2U2BLZ5_ALCFA</name>